<dbReference type="SMART" id="SM01130">
    <property type="entry name" value="DHDPS"/>
    <property type="match status" value="1"/>
</dbReference>
<evidence type="ECO:0000256" key="7">
    <source>
        <dbReference type="ARBA" id="ARBA00022915"/>
    </source>
</evidence>
<feature type="binding site" evidence="12 15">
    <location>
        <position position="210"/>
    </location>
    <ligand>
        <name>pyruvate</name>
        <dbReference type="ChEBI" id="CHEBI:15361"/>
    </ligand>
</feature>
<dbReference type="CDD" id="cd00408">
    <property type="entry name" value="DHDPS-like"/>
    <property type="match status" value="1"/>
</dbReference>
<dbReference type="Gene3D" id="3.20.20.70">
    <property type="entry name" value="Aldolase class I"/>
    <property type="match status" value="1"/>
</dbReference>
<dbReference type="PANTHER" id="PTHR12128:SF66">
    <property type="entry name" value="4-HYDROXY-2-OXOGLUTARATE ALDOLASE, MITOCHONDRIAL"/>
    <property type="match status" value="1"/>
</dbReference>
<keyword evidence="17" id="KW-1185">Reference proteome</keyword>
<proteinExistence type="inferred from homology"/>
<keyword evidence="8 12" id="KW-0457">Lysine biosynthesis</keyword>
<evidence type="ECO:0000256" key="13">
    <source>
        <dbReference type="PIRNR" id="PIRNR001365"/>
    </source>
</evidence>
<keyword evidence="10 12" id="KW-0704">Schiff base</keyword>
<evidence type="ECO:0000256" key="12">
    <source>
        <dbReference type="HAMAP-Rule" id="MF_00418"/>
    </source>
</evidence>
<feature type="active site" description="Proton donor/acceptor" evidence="12 14">
    <location>
        <position position="136"/>
    </location>
</feature>
<dbReference type="PRINTS" id="PR00146">
    <property type="entry name" value="DHPICSNTHASE"/>
</dbReference>
<keyword evidence="5 12" id="KW-0963">Cytoplasm</keyword>
<comment type="subcellular location">
    <subcellularLocation>
        <location evidence="12">Cytoplasm</location>
    </subcellularLocation>
</comment>
<feature type="site" description="Part of a proton relay during catalysis" evidence="12">
    <location>
        <position position="47"/>
    </location>
</feature>
<evidence type="ECO:0000256" key="9">
    <source>
        <dbReference type="ARBA" id="ARBA00023239"/>
    </source>
</evidence>
<feature type="binding site" evidence="12 15">
    <location>
        <position position="48"/>
    </location>
    <ligand>
        <name>pyruvate</name>
        <dbReference type="ChEBI" id="CHEBI:15361"/>
    </ligand>
</feature>
<dbReference type="HAMAP" id="MF_00418">
    <property type="entry name" value="DapA"/>
    <property type="match status" value="1"/>
</dbReference>
<evidence type="ECO:0000256" key="10">
    <source>
        <dbReference type="ARBA" id="ARBA00023270"/>
    </source>
</evidence>
<dbReference type="InterPro" id="IPR013785">
    <property type="entry name" value="Aldolase_TIM"/>
</dbReference>
<evidence type="ECO:0000256" key="6">
    <source>
        <dbReference type="ARBA" id="ARBA00022605"/>
    </source>
</evidence>
<dbReference type="UniPathway" id="UPA00034">
    <property type="reaction ID" value="UER00017"/>
</dbReference>
<dbReference type="Proteomes" id="UP000295008">
    <property type="component" value="Unassembled WGS sequence"/>
</dbReference>
<dbReference type="Pfam" id="PF00701">
    <property type="entry name" value="DHDPS"/>
    <property type="match status" value="1"/>
</dbReference>
<comment type="function">
    <text evidence="1 12">Catalyzes the condensation of (S)-aspartate-beta-semialdehyde [(S)-ASA] and pyruvate to 4-hydroxy-tetrahydrodipicolinate (HTPA).</text>
</comment>
<evidence type="ECO:0000256" key="1">
    <source>
        <dbReference type="ARBA" id="ARBA00003294"/>
    </source>
</evidence>
<evidence type="ECO:0000313" key="17">
    <source>
        <dbReference type="Proteomes" id="UP000295008"/>
    </source>
</evidence>
<gene>
    <name evidence="12" type="primary">dapA</name>
    <name evidence="16" type="ORF">EDC14_102145</name>
</gene>
<dbReference type="OrthoDB" id="9771791at2"/>
<dbReference type="RefSeq" id="WP_132015371.1">
    <property type="nucleotide sequence ID" value="NZ_SLUN01000021.1"/>
</dbReference>
<evidence type="ECO:0000256" key="15">
    <source>
        <dbReference type="PIRSR" id="PIRSR001365-2"/>
    </source>
</evidence>
<evidence type="ECO:0000256" key="4">
    <source>
        <dbReference type="ARBA" id="ARBA00012086"/>
    </source>
</evidence>
<evidence type="ECO:0000256" key="2">
    <source>
        <dbReference type="ARBA" id="ARBA00005120"/>
    </source>
</evidence>
<dbReference type="GO" id="GO:0009089">
    <property type="term" value="P:lysine biosynthetic process via diaminopimelate"/>
    <property type="evidence" value="ECO:0007669"/>
    <property type="project" value="UniProtKB-UniRule"/>
</dbReference>
<evidence type="ECO:0000256" key="14">
    <source>
        <dbReference type="PIRSR" id="PIRSR001365-1"/>
    </source>
</evidence>
<organism evidence="16 17">
    <name type="scientific">Hydrogenispora ethanolica</name>
    <dbReference type="NCBI Taxonomy" id="1082276"/>
    <lineage>
        <taxon>Bacteria</taxon>
        <taxon>Bacillati</taxon>
        <taxon>Bacillota</taxon>
        <taxon>Hydrogenispora</taxon>
    </lineage>
</organism>
<evidence type="ECO:0000256" key="11">
    <source>
        <dbReference type="ARBA" id="ARBA00047836"/>
    </source>
</evidence>
<feature type="active site" description="Schiff-base intermediate with substrate" evidence="12 14">
    <location>
        <position position="164"/>
    </location>
</feature>
<dbReference type="InterPro" id="IPR005263">
    <property type="entry name" value="DapA"/>
</dbReference>
<evidence type="ECO:0000313" key="16">
    <source>
        <dbReference type="EMBL" id="TCL63327.1"/>
    </source>
</evidence>
<evidence type="ECO:0000256" key="3">
    <source>
        <dbReference type="ARBA" id="ARBA00007592"/>
    </source>
</evidence>
<reference evidence="16 17" key="1">
    <citation type="submission" date="2019-03" db="EMBL/GenBank/DDBJ databases">
        <title>Genomic Encyclopedia of Type Strains, Phase IV (KMG-IV): sequencing the most valuable type-strain genomes for metagenomic binning, comparative biology and taxonomic classification.</title>
        <authorList>
            <person name="Goeker M."/>
        </authorList>
    </citation>
    <scope>NUCLEOTIDE SEQUENCE [LARGE SCALE GENOMIC DNA]</scope>
    <source>
        <strain evidence="16 17">LX-B</strain>
    </source>
</reference>
<feature type="site" description="Part of a proton relay during catalysis" evidence="12">
    <location>
        <position position="110"/>
    </location>
</feature>
<dbReference type="GO" id="GO:0008840">
    <property type="term" value="F:4-hydroxy-tetrahydrodipicolinate synthase activity"/>
    <property type="evidence" value="ECO:0007669"/>
    <property type="project" value="UniProtKB-UniRule"/>
</dbReference>
<sequence>MNKFGRVLIPYLTPFDENEAVNYQAFAELIDYTIAQNYVDTVIVSGTTGEFNTLSFDERVKLFETAVRVVNNRKPIIAGTGCASTKETIALTQAAAQIGIETCLVVAPYYCRPTQEAVYEHYYRVAEAGGVDILLYNIPIFTGINMEPELVKRLAAHERIIGIKDEAGLNPVQITDFYLQTETVDPDFILYNGDDLMLMPTLAQGAAGIVSGGSLLVGDQVRKVFEAYHAGKVDESLAIYRRLFKLFKAFGLDGRLNPIPGLRAAVEIVTGIRIGNARGPLNGPNKEERQALICFLKAEEYI</sequence>
<dbReference type="PIRSF" id="PIRSF001365">
    <property type="entry name" value="DHDPS"/>
    <property type="match status" value="1"/>
</dbReference>
<comment type="caution">
    <text evidence="12">Was originally thought to be a dihydrodipicolinate synthase (DHDPS), catalyzing the condensation of (S)-aspartate-beta-semialdehyde [(S)-ASA] and pyruvate to dihydrodipicolinate (DHDP). However, it was shown in E.coli that the product of the enzymatic reaction is not dihydrodipicolinate but in fact (4S)-4-hydroxy-2,3,4,5-tetrahydro-(2S)-dipicolinic acid (HTPA), and that the consecutive dehydration reaction leading to DHDP is not spontaneous but catalyzed by DapB.</text>
</comment>
<protein>
    <recommendedName>
        <fullName evidence="4 12">4-hydroxy-tetrahydrodipicolinate synthase</fullName>
        <shortName evidence="12">HTPA synthase</shortName>
        <ecNumber evidence="4 12">4.3.3.7</ecNumber>
    </recommendedName>
</protein>
<comment type="subunit">
    <text evidence="12">Homotetramer; dimer of dimers.</text>
</comment>
<evidence type="ECO:0000256" key="5">
    <source>
        <dbReference type="ARBA" id="ARBA00022490"/>
    </source>
</evidence>
<keyword evidence="6 12" id="KW-0028">Amino-acid biosynthesis</keyword>
<dbReference type="EC" id="4.3.3.7" evidence="4 12"/>
<dbReference type="EMBL" id="SLUN01000021">
    <property type="protein sequence ID" value="TCL63327.1"/>
    <property type="molecule type" value="Genomic_DNA"/>
</dbReference>
<dbReference type="PANTHER" id="PTHR12128">
    <property type="entry name" value="DIHYDRODIPICOLINATE SYNTHASE"/>
    <property type="match status" value="1"/>
</dbReference>
<comment type="catalytic activity">
    <reaction evidence="11 12">
        <text>L-aspartate 4-semialdehyde + pyruvate = (2S,4S)-4-hydroxy-2,3,4,5-tetrahydrodipicolinate + H2O + H(+)</text>
        <dbReference type="Rhea" id="RHEA:34171"/>
        <dbReference type="ChEBI" id="CHEBI:15361"/>
        <dbReference type="ChEBI" id="CHEBI:15377"/>
        <dbReference type="ChEBI" id="CHEBI:15378"/>
        <dbReference type="ChEBI" id="CHEBI:67139"/>
        <dbReference type="ChEBI" id="CHEBI:537519"/>
        <dbReference type="EC" id="4.3.3.7"/>
    </reaction>
</comment>
<keyword evidence="7 12" id="KW-0220">Diaminopimelate biosynthesis</keyword>
<comment type="similarity">
    <text evidence="3 12 13">Belongs to the DapA family.</text>
</comment>
<dbReference type="GO" id="GO:0005737">
    <property type="term" value="C:cytoplasm"/>
    <property type="evidence" value="ECO:0007669"/>
    <property type="project" value="UniProtKB-SubCell"/>
</dbReference>
<evidence type="ECO:0000256" key="8">
    <source>
        <dbReference type="ARBA" id="ARBA00023154"/>
    </source>
</evidence>
<dbReference type="GO" id="GO:0019877">
    <property type="term" value="P:diaminopimelate biosynthetic process"/>
    <property type="evidence" value="ECO:0007669"/>
    <property type="project" value="UniProtKB-UniRule"/>
</dbReference>
<keyword evidence="9 12" id="KW-0456">Lyase</keyword>
<comment type="caution">
    <text evidence="16">The sequence shown here is derived from an EMBL/GenBank/DDBJ whole genome shotgun (WGS) entry which is preliminary data.</text>
</comment>
<name>A0A4V2QD77_HYDET</name>
<dbReference type="AlphaFoldDB" id="A0A4V2QD77"/>
<dbReference type="InterPro" id="IPR002220">
    <property type="entry name" value="DapA-like"/>
</dbReference>
<dbReference type="SUPFAM" id="SSF51569">
    <property type="entry name" value="Aldolase"/>
    <property type="match status" value="1"/>
</dbReference>
<accession>A0A4V2QD77</accession>
<comment type="pathway">
    <text evidence="2 12">Amino-acid biosynthesis; L-lysine biosynthesis via DAP pathway; (S)-tetrahydrodipicolinate from L-aspartate: step 3/4.</text>
</comment>
<dbReference type="NCBIfam" id="TIGR00674">
    <property type="entry name" value="dapA"/>
    <property type="match status" value="1"/>
</dbReference>